<dbReference type="STRING" id="796620.VIBC2010_17275"/>
<dbReference type="CDD" id="cd00093">
    <property type="entry name" value="HTH_XRE"/>
    <property type="match status" value="1"/>
</dbReference>
<proteinExistence type="predicted"/>
<organism evidence="2 3">
    <name type="scientific">Vibrio caribbeanicus ATCC BAA-2122</name>
    <dbReference type="NCBI Taxonomy" id="796620"/>
    <lineage>
        <taxon>Bacteria</taxon>
        <taxon>Pseudomonadati</taxon>
        <taxon>Pseudomonadota</taxon>
        <taxon>Gammaproteobacteria</taxon>
        <taxon>Vibrionales</taxon>
        <taxon>Vibrionaceae</taxon>
        <taxon>Vibrio</taxon>
    </lineage>
</organism>
<protein>
    <recommendedName>
        <fullName evidence="1">HTH cro/C1-type domain-containing protein</fullName>
    </recommendedName>
</protein>
<keyword evidence="3" id="KW-1185">Reference proteome</keyword>
<dbReference type="SUPFAM" id="SSF47413">
    <property type="entry name" value="lambda repressor-like DNA-binding domains"/>
    <property type="match status" value="1"/>
</dbReference>
<evidence type="ECO:0000313" key="2">
    <source>
        <dbReference type="EMBL" id="EFP95724.1"/>
    </source>
</evidence>
<dbReference type="Proteomes" id="UP000002943">
    <property type="component" value="Unassembled WGS sequence"/>
</dbReference>
<gene>
    <name evidence="2" type="ORF">VIBC2010_17275</name>
</gene>
<dbReference type="Pfam" id="PF13443">
    <property type="entry name" value="HTH_26"/>
    <property type="match status" value="1"/>
</dbReference>
<evidence type="ECO:0000259" key="1">
    <source>
        <dbReference type="PROSITE" id="PS50943"/>
    </source>
</evidence>
<dbReference type="EMBL" id="AEIU01000088">
    <property type="protein sequence ID" value="EFP95724.1"/>
    <property type="molecule type" value="Genomic_DNA"/>
</dbReference>
<dbReference type="InterPro" id="IPR001387">
    <property type="entry name" value="Cro/C1-type_HTH"/>
</dbReference>
<accession>E3BMH9</accession>
<dbReference type="InterPro" id="IPR010982">
    <property type="entry name" value="Lambda_DNA-bd_dom_sf"/>
</dbReference>
<reference evidence="2 3" key="1">
    <citation type="journal article" date="2012" name="Int. J. Syst. Evol. Microbiol.">
        <title>Vibrio caribbeanicus sp. nov., isolated from the marine sponge Scleritoderma cyanea.</title>
        <authorList>
            <person name="Hoffmann M."/>
            <person name="Monday S.R."/>
            <person name="Allard M.W."/>
            <person name="Strain E.A."/>
            <person name="Whittaker P."/>
            <person name="Naum M."/>
            <person name="McCarthy P.J."/>
            <person name="Lopez J.V."/>
            <person name="Fischer M."/>
            <person name="Brown E.W."/>
        </authorList>
    </citation>
    <scope>NUCLEOTIDE SEQUENCE [LARGE SCALE GENOMIC DNA]</scope>
    <source>
        <strain evidence="2 3">ATCC BAA-2122</strain>
    </source>
</reference>
<evidence type="ECO:0000313" key="3">
    <source>
        <dbReference type="Proteomes" id="UP000002943"/>
    </source>
</evidence>
<dbReference type="AlphaFoldDB" id="E3BMH9"/>
<name>E3BMH9_9VIBR</name>
<comment type="caution">
    <text evidence="2">The sequence shown here is derived from an EMBL/GenBank/DDBJ whole genome shotgun (WGS) entry which is preliminary data.</text>
</comment>
<feature type="domain" description="HTH cro/C1-type" evidence="1">
    <location>
        <begin position="22"/>
        <end position="63"/>
    </location>
</feature>
<dbReference type="PROSITE" id="PS50943">
    <property type="entry name" value="HTH_CROC1"/>
    <property type="match status" value="1"/>
</dbReference>
<dbReference type="RefSeq" id="WP_009602319.1">
    <property type="nucleotide sequence ID" value="NZ_AEIU01000088.1"/>
</dbReference>
<dbReference type="Gene3D" id="1.10.260.40">
    <property type="entry name" value="lambda repressor-like DNA-binding domains"/>
    <property type="match status" value="1"/>
</dbReference>
<dbReference type="OrthoDB" id="1446437at2"/>
<sequence>MIKKIIDLIAEKKDDVGGVKWLAQDMNIKYSTLYSLYSGRNDNPTIDTIRKICDYFDVSISDLSEDSQILCIFKSLDPQIAKLAKCHIHKITVINNDLISELPKNSKLIFEKYTPPLKNKFHYLCETESGSVTHKKAIILDGTISLNGEKNELPIMQLKNVEI</sequence>
<dbReference type="GO" id="GO:0003677">
    <property type="term" value="F:DNA binding"/>
    <property type="evidence" value="ECO:0007669"/>
    <property type="project" value="InterPro"/>
</dbReference>